<dbReference type="InterPro" id="IPR050194">
    <property type="entry name" value="Glycosyltransferase_grp1"/>
</dbReference>
<proteinExistence type="predicted"/>
<dbReference type="PANTHER" id="PTHR45947:SF3">
    <property type="entry name" value="SULFOQUINOVOSYL TRANSFERASE SQD2"/>
    <property type="match status" value="1"/>
</dbReference>
<dbReference type="Pfam" id="PF13439">
    <property type="entry name" value="Glyco_transf_4"/>
    <property type="match status" value="1"/>
</dbReference>
<dbReference type="GO" id="GO:0016758">
    <property type="term" value="F:hexosyltransferase activity"/>
    <property type="evidence" value="ECO:0007669"/>
    <property type="project" value="TreeGrafter"/>
</dbReference>
<protein>
    <recommendedName>
        <fullName evidence="1">D-inositol 3-phosphate glycosyltransferase</fullName>
    </recommendedName>
</protein>
<dbReference type="InterPro" id="IPR029044">
    <property type="entry name" value="Nucleotide-diphossugar_trans"/>
</dbReference>
<gene>
    <name evidence="5" type="ORF">EV187_3367</name>
</gene>
<dbReference type="GO" id="GO:1901137">
    <property type="term" value="P:carbohydrate derivative biosynthetic process"/>
    <property type="evidence" value="ECO:0007669"/>
    <property type="project" value="UniProtKB-ARBA"/>
</dbReference>
<dbReference type="Gene3D" id="3.40.50.2000">
    <property type="entry name" value="Glycogen Phosphorylase B"/>
    <property type="match status" value="2"/>
</dbReference>
<evidence type="ECO:0000313" key="5">
    <source>
        <dbReference type="EMBL" id="RZS63462.1"/>
    </source>
</evidence>
<dbReference type="CDD" id="cd03801">
    <property type="entry name" value="GT4_PimA-like"/>
    <property type="match status" value="1"/>
</dbReference>
<evidence type="ECO:0000256" key="1">
    <source>
        <dbReference type="ARBA" id="ARBA00021292"/>
    </source>
</evidence>
<evidence type="ECO:0000313" key="6">
    <source>
        <dbReference type="Proteomes" id="UP000293289"/>
    </source>
</evidence>
<name>A0A4Q7M9W6_9MICO</name>
<reference evidence="5 6" key="1">
    <citation type="submission" date="2019-02" db="EMBL/GenBank/DDBJ databases">
        <title>Genomic Encyclopedia of Type Strains, Phase IV (KMG-IV): sequencing the most valuable type-strain genomes for metagenomic binning, comparative biology and taxonomic classification.</title>
        <authorList>
            <person name="Goeker M."/>
        </authorList>
    </citation>
    <scope>NUCLEOTIDE SEQUENCE [LARGE SCALE GENOMIC DNA]</scope>
    <source>
        <strain evidence="5 6">DSM 43045</strain>
    </source>
</reference>
<dbReference type="EMBL" id="SGWY01000004">
    <property type="protein sequence ID" value="RZS63462.1"/>
    <property type="molecule type" value="Genomic_DNA"/>
</dbReference>
<dbReference type="Proteomes" id="UP000293289">
    <property type="component" value="Unassembled WGS sequence"/>
</dbReference>
<comment type="caution">
    <text evidence="5">The sequence shown here is derived from an EMBL/GenBank/DDBJ whole genome shotgun (WGS) entry which is preliminary data.</text>
</comment>
<dbReference type="Gene3D" id="3.90.550.10">
    <property type="entry name" value="Spore Coat Polysaccharide Biosynthesis Protein SpsA, Chain A"/>
    <property type="match status" value="1"/>
</dbReference>
<dbReference type="AlphaFoldDB" id="A0A4Q7M9W6"/>
<accession>A0A4Q7M9W6</accession>
<evidence type="ECO:0000259" key="4">
    <source>
        <dbReference type="Pfam" id="PF13439"/>
    </source>
</evidence>
<keyword evidence="6" id="KW-1185">Reference proteome</keyword>
<dbReference type="SUPFAM" id="SSF53756">
    <property type="entry name" value="UDP-Glycosyltransferase/glycogen phosphorylase"/>
    <property type="match status" value="1"/>
</dbReference>
<evidence type="ECO:0000256" key="3">
    <source>
        <dbReference type="ARBA" id="ARBA00022679"/>
    </source>
</evidence>
<dbReference type="InterPro" id="IPR028098">
    <property type="entry name" value="Glyco_trans_4-like_N"/>
</dbReference>
<dbReference type="PANTHER" id="PTHR45947">
    <property type="entry name" value="SULFOQUINOVOSYL TRANSFERASE SQD2"/>
    <property type="match status" value="1"/>
</dbReference>
<dbReference type="Pfam" id="PF13641">
    <property type="entry name" value="Glyco_tranf_2_3"/>
    <property type="match status" value="1"/>
</dbReference>
<feature type="domain" description="Glycosyltransferase subfamily 4-like N-terminal" evidence="4">
    <location>
        <begin position="20"/>
        <end position="173"/>
    </location>
</feature>
<organism evidence="5 6">
    <name type="scientific">Agromyces ramosus</name>
    <dbReference type="NCBI Taxonomy" id="33879"/>
    <lineage>
        <taxon>Bacteria</taxon>
        <taxon>Bacillati</taxon>
        <taxon>Actinomycetota</taxon>
        <taxon>Actinomycetes</taxon>
        <taxon>Micrococcales</taxon>
        <taxon>Microbacteriaceae</taxon>
        <taxon>Agromyces</taxon>
    </lineage>
</organism>
<dbReference type="SUPFAM" id="SSF53448">
    <property type="entry name" value="Nucleotide-diphospho-sugar transferases"/>
    <property type="match status" value="1"/>
</dbReference>
<keyword evidence="3 5" id="KW-0808">Transferase</keyword>
<dbReference type="Pfam" id="PF13692">
    <property type="entry name" value="Glyco_trans_1_4"/>
    <property type="match status" value="1"/>
</dbReference>
<sequence length="671" mass="73261">MRVLRVSHSAVVDEWRGRERALAGLGVDVTLLSARRWREGGSAVPLEPRRGETVTGVATIGRHPALFLYDPRPIWRLLGEQWDLIDIHEEPFALATAEILLLRATRRRRPPIVLYTAQNLRKRYPVPFRWFERLALRTASGISACNSEAARIAEEKGFAGRARVIPLGVDLQRFRSDATAAPRLAEPRPVDGPRPVTVGFVGRLVPEKGADILIDAVARDPHLRARIVGGGPAGPALRARADELDIADRVEFMGPIEPDDIADFYHSLDVLAVPSLPTPTWTEQFGRVAVEAMASGVPVVSSDAGALPAVVGGAGIVVPAGDAGALALGLVEAAGQRRDELRSMGLARAAECSWEAVGRDYLELYRSVVHTPSVGSSGLPPVEVIVVAYGTPELLRRALEPVAHLPVTVVDNSSLPEIEELCTELGVRYLDPGHNDGFAAGVNFALRVRLVPGADVLLLNPDAVIATRDVHVLQQALRAERDLASVGPEQVDGTGVRSKVEWPFPSPLSTWLEAAGLARFHRAPRFVIGSVLLLRAEAIDQVGEFDERFFLYSEETDWAYRASRLGWRHASVPGATALHVGAATSNDAKRREAHFHASIERYLRKHYGSLGWQSARIGQWLGAMTRSLVLRGERGREARRRAALYRLGPVRVESRLGREPDSARSPARAER</sequence>
<keyword evidence="2" id="KW-0328">Glycosyltransferase</keyword>
<evidence type="ECO:0000256" key="2">
    <source>
        <dbReference type="ARBA" id="ARBA00022676"/>
    </source>
</evidence>